<proteinExistence type="predicted"/>
<dbReference type="AlphaFoldDB" id="A0A1F6M189"/>
<name>A0A1F6M189_9BACT</name>
<accession>A0A1F6M189</accession>
<evidence type="ECO:0000313" key="2">
    <source>
        <dbReference type="Proteomes" id="UP000176282"/>
    </source>
</evidence>
<dbReference type="EMBL" id="MFQB01000050">
    <property type="protein sequence ID" value="OGH65400.1"/>
    <property type="molecule type" value="Genomic_DNA"/>
</dbReference>
<comment type="caution">
    <text evidence="1">The sequence shown here is derived from an EMBL/GenBank/DDBJ whole genome shotgun (WGS) entry which is preliminary data.</text>
</comment>
<gene>
    <name evidence="1" type="ORF">A3J66_04045</name>
</gene>
<organism evidence="1 2">
    <name type="scientific">Candidatus Magasanikbacteria bacterium RIFCSPHIGHO2_02_FULL_47_14</name>
    <dbReference type="NCBI Taxonomy" id="1798680"/>
    <lineage>
        <taxon>Bacteria</taxon>
        <taxon>Candidatus Magasanikiibacteriota</taxon>
    </lineage>
</organism>
<dbReference type="STRING" id="1798680.A3J66_04045"/>
<reference evidence="1 2" key="1">
    <citation type="journal article" date="2016" name="Nat. Commun.">
        <title>Thousands of microbial genomes shed light on interconnected biogeochemical processes in an aquifer system.</title>
        <authorList>
            <person name="Anantharaman K."/>
            <person name="Brown C.T."/>
            <person name="Hug L.A."/>
            <person name="Sharon I."/>
            <person name="Castelle C.J."/>
            <person name="Probst A.J."/>
            <person name="Thomas B.C."/>
            <person name="Singh A."/>
            <person name="Wilkins M.J."/>
            <person name="Karaoz U."/>
            <person name="Brodie E.L."/>
            <person name="Williams K.H."/>
            <person name="Hubbard S.S."/>
            <person name="Banfield J.F."/>
        </authorList>
    </citation>
    <scope>NUCLEOTIDE SEQUENCE [LARGE SCALE GENOMIC DNA]</scope>
</reference>
<sequence>MDIREGHCSTGDRISTSHGQAVRELLEKVFAIPDVSQRYQRFVFLLQTDLLPIQVGEPGNEPGFVIRRALNEASAQFLREQVADALGVLLTVQLNPVNPRLSTRAVYNVLVVVRGFGPDPSLLDGTLGSALATLGNELYIKGNFFGAKYCDTDLDGLLRRAVAECIPSSGGD</sequence>
<protein>
    <submittedName>
        <fullName evidence="1">Uncharacterized protein</fullName>
    </submittedName>
</protein>
<evidence type="ECO:0000313" key="1">
    <source>
        <dbReference type="EMBL" id="OGH65400.1"/>
    </source>
</evidence>
<dbReference type="Proteomes" id="UP000176282">
    <property type="component" value="Unassembled WGS sequence"/>
</dbReference>